<reference evidence="2" key="1">
    <citation type="submission" date="2021-03" db="EMBL/GenBank/DDBJ databases">
        <title>Draft genome sequence of rust myrtle Austropuccinia psidii MF-1, a brazilian biotype.</title>
        <authorList>
            <person name="Quecine M.C."/>
            <person name="Pachon D.M.R."/>
            <person name="Bonatelli M.L."/>
            <person name="Correr F.H."/>
            <person name="Franceschini L.M."/>
            <person name="Leite T.F."/>
            <person name="Margarido G.R.A."/>
            <person name="Almeida C.A."/>
            <person name="Ferrarezi J.A."/>
            <person name="Labate C.A."/>
        </authorList>
    </citation>
    <scope>NUCLEOTIDE SEQUENCE</scope>
    <source>
        <strain evidence="2">MF-1</strain>
    </source>
</reference>
<feature type="region of interest" description="Disordered" evidence="1">
    <location>
        <begin position="227"/>
        <end position="256"/>
    </location>
</feature>
<organism evidence="2 3">
    <name type="scientific">Austropuccinia psidii MF-1</name>
    <dbReference type="NCBI Taxonomy" id="1389203"/>
    <lineage>
        <taxon>Eukaryota</taxon>
        <taxon>Fungi</taxon>
        <taxon>Dikarya</taxon>
        <taxon>Basidiomycota</taxon>
        <taxon>Pucciniomycotina</taxon>
        <taxon>Pucciniomycetes</taxon>
        <taxon>Pucciniales</taxon>
        <taxon>Sphaerophragmiaceae</taxon>
        <taxon>Austropuccinia</taxon>
    </lineage>
</organism>
<name>A0A9Q3K6L3_9BASI</name>
<protein>
    <submittedName>
        <fullName evidence="2">Uncharacterized protein</fullName>
    </submittedName>
</protein>
<keyword evidence="3" id="KW-1185">Reference proteome</keyword>
<comment type="caution">
    <text evidence="2">The sequence shown here is derived from an EMBL/GenBank/DDBJ whole genome shotgun (WGS) entry which is preliminary data.</text>
</comment>
<dbReference type="EMBL" id="AVOT02093709">
    <property type="protein sequence ID" value="MBW0574217.1"/>
    <property type="molecule type" value="Genomic_DNA"/>
</dbReference>
<sequence>MHLKDDIQSEIRLITEKMDKINEANSNMPKLSTPFSHIRSPVKPKEELTNPFITELSHQDNNQVLMKEAPQLKEWPTFTGEGKYDHMSFIKTIDMLQEDYAIPDELITEILHSLFEKSAKRRNVTKDCACGGELEHALRRRCIEPCSSEEYINSLEDIVTRTKIGRTWKKLDIKSPNKPFIKKNKSKEAFKPNTSNNNEQRKFHKCGGIRHLANNCLKKAKMDVIVETENHNDKEEEYDSEKETEKSETSESVKLI</sequence>
<dbReference type="Proteomes" id="UP000765509">
    <property type="component" value="Unassembled WGS sequence"/>
</dbReference>
<evidence type="ECO:0000256" key="1">
    <source>
        <dbReference type="SAM" id="MobiDB-lite"/>
    </source>
</evidence>
<evidence type="ECO:0000313" key="3">
    <source>
        <dbReference type="Proteomes" id="UP000765509"/>
    </source>
</evidence>
<gene>
    <name evidence="2" type="ORF">O181_113932</name>
</gene>
<proteinExistence type="predicted"/>
<feature type="compositionally biased region" description="Basic and acidic residues" evidence="1">
    <location>
        <begin position="241"/>
        <end position="256"/>
    </location>
</feature>
<accession>A0A9Q3K6L3</accession>
<evidence type="ECO:0000313" key="2">
    <source>
        <dbReference type="EMBL" id="MBW0574217.1"/>
    </source>
</evidence>
<dbReference type="AlphaFoldDB" id="A0A9Q3K6L3"/>